<accession>A0ABR3GGV4</accession>
<keyword evidence="4" id="KW-1185">Reference proteome</keyword>
<sequence length="390" mass="42969">MGRETSETHAPPATIRRTERSRFARETIHKIIPALLHSNPRAKRGIESVQLLTDLKRVPSSREKGADRSMMKIRILDADTFTAAAALSKPSVSASAKTAPPKVAVLSMASPLRPGGGVLTGATSQEESLCVRSTLYPSLREEFYRLPPLGSIYTPDVMIFRDEDNKDLLKRDRFYIDVISCAALRFPELEGGRYEKASDREQTWEKMRAVMRAAVQGGVDRIVLGAWGCGAYGNPIEEVADGWKKVLIASAVKGGRGNKEEWSGVEEVVFAISTKHAEGSHQLEVFRKVFEGVAVKEEVEEVPTKTEVNEDDEIRARDIHEIEEAIAVKEGELDRVKNELLRERIAEVLVKLKRELVEKSGQDGADDGRDQSDIGGSAETGGSSSKSLKD</sequence>
<feature type="domain" description="Microbial-type PARG catalytic" evidence="2">
    <location>
        <begin position="61"/>
        <end position="162"/>
    </location>
</feature>
<proteinExistence type="predicted"/>
<evidence type="ECO:0000313" key="3">
    <source>
        <dbReference type="EMBL" id="KAL0635147.1"/>
    </source>
</evidence>
<organism evidence="3 4">
    <name type="scientific">Discina gigas</name>
    <dbReference type="NCBI Taxonomy" id="1032678"/>
    <lineage>
        <taxon>Eukaryota</taxon>
        <taxon>Fungi</taxon>
        <taxon>Dikarya</taxon>
        <taxon>Ascomycota</taxon>
        <taxon>Pezizomycotina</taxon>
        <taxon>Pezizomycetes</taxon>
        <taxon>Pezizales</taxon>
        <taxon>Discinaceae</taxon>
        <taxon>Discina</taxon>
    </lineage>
</organism>
<dbReference type="EMBL" id="JBBBZM010000077">
    <property type="protein sequence ID" value="KAL0635147.1"/>
    <property type="molecule type" value="Genomic_DNA"/>
</dbReference>
<dbReference type="PANTHER" id="PTHR35596">
    <property type="entry name" value="DUF2263 DOMAIN-CONTAINING PROTEIN"/>
    <property type="match status" value="1"/>
</dbReference>
<evidence type="ECO:0000256" key="1">
    <source>
        <dbReference type="SAM" id="MobiDB-lite"/>
    </source>
</evidence>
<evidence type="ECO:0000259" key="2">
    <source>
        <dbReference type="Pfam" id="PF10021"/>
    </source>
</evidence>
<feature type="compositionally biased region" description="Basic and acidic residues" evidence="1">
    <location>
        <begin position="359"/>
        <end position="372"/>
    </location>
</feature>
<dbReference type="InterPro" id="IPR043472">
    <property type="entry name" value="Macro_dom-like"/>
</dbReference>
<reference evidence="3 4" key="1">
    <citation type="submission" date="2024-02" db="EMBL/GenBank/DDBJ databases">
        <title>Discinaceae phylogenomics.</title>
        <authorList>
            <person name="Dirks A.C."/>
            <person name="James T.Y."/>
        </authorList>
    </citation>
    <scope>NUCLEOTIDE SEQUENCE [LARGE SCALE GENOMIC DNA]</scope>
    <source>
        <strain evidence="3 4">ACD0624</strain>
    </source>
</reference>
<dbReference type="Gene3D" id="3.40.220.10">
    <property type="entry name" value="Leucine Aminopeptidase, subunit E, domain 1"/>
    <property type="match status" value="1"/>
</dbReference>
<dbReference type="PANTHER" id="PTHR35596:SF1">
    <property type="entry name" value="MICROBIAL-TYPE PARG CATALYTIC DOMAIN-CONTAINING PROTEIN"/>
    <property type="match status" value="1"/>
</dbReference>
<dbReference type="Proteomes" id="UP001447188">
    <property type="component" value="Unassembled WGS sequence"/>
</dbReference>
<comment type="caution">
    <text evidence="3">The sequence shown here is derived from an EMBL/GenBank/DDBJ whole genome shotgun (WGS) entry which is preliminary data.</text>
</comment>
<protein>
    <recommendedName>
        <fullName evidence="2">Microbial-type PARG catalytic domain-containing protein</fullName>
    </recommendedName>
</protein>
<feature type="compositionally biased region" description="Polar residues" evidence="1">
    <location>
        <begin position="380"/>
        <end position="390"/>
    </location>
</feature>
<dbReference type="NCBIfam" id="TIGR02452">
    <property type="entry name" value="TIGR02452 family protein"/>
    <property type="match status" value="1"/>
</dbReference>
<dbReference type="InterPro" id="IPR012664">
    <property type="entry name" value="CHP02452"/>
</dbReference>
<evidence type="ECO:0000313" key="4">
    <source>
        <dbReference type="Proteomes" id="UP001447188"/>
    </source>
</evidence>
<dbReference type="SUPFAM" id="SSF52949">
    <property type="entry name" value="Macro domain-like"/>
    <property type="match status" value="1"/>
</dbReference>
<dbReference type="Pfam" id="PF10021">
    <property type="entry name" value="PARG_cat_microb"/>
    <property type="match status" value="1"/>
</dbReference>
<name>A0ABR3GGV4_9PEZI</name>
<feature type="region of interest" description="Disordered" evidence="1">
    <location>
        <begin position="359"/>
        <end position="390"/>
    </location>
</feature>
<gene>
    <name evidence="3" type="ORF">Q9L58_005970</name>
</gene>
<dbReference type="InterPro" id="IPR019261">
    <property type="entry name" value="PARG_cat_microbial"/>
</dbReference>